<organism evidence="3 4">
    <name type="scientific">Elongatibacter sediminis</name>
    <dbReference type="NCBI Taxonomy" id="3119006"/>
    <lineage>
        <taxon>Bacteria</taxon>
        <taxon>Pseudomonadati</taxon>
        <taxon>Pseudomonadota</taxon>
        <taxon>Gammaproteobacteria</taxon>
        <taxon>Chromatiales</taxon>
        <taxon>Wenzhouxiangellaceae</taxon>
        <taxon>Elongatibacter</taxon>
    </lineage>
</organism>
<evidence type="ECO:0000313" key="3">
    <source>
        <dbReference type="EMBL" id="MEJ8569264.1"/>
    </source>
</evidence>
<dbReference type="EC" id="3.1.1.103" evidence="3"/>
<accession>A0AAW9R8Q9</accession>
<comment type="caution">
    <text evidence="3">The sequence shown here is derived from an EMBL/GenBank/DDBJ whole genome shotgun (WGS) entry which is preliminary data.</text>
</comment>
<dbReference type="InterPro" id="IPR050491">
    <property type="entry name" value="AmpC-like"/>
</dbReference>
<name>A0AAW9R8Q9_9GAMM</name>
<dbReference type="EMBL" id="JAZHOG010000012">
    <property type="protein sequence ID" value="MEJ8569264.1"/>
    <property type="molecule type" value="Genomic_DNA"/>
</dbReference>
<dbReference type="Gene3D" id="3.40.710.10">
    <property type="entry name" value="DD-peptidase/beta-lactamase superfamily"/>
    <property type="match status" value="1"/>
</dbReference>
<dbReference type="PANTHER" id="PTHR46825:SF9">
    <property type="entry name" value="BETA-LACTAMASE-RELATED DOMAIN-CONTAINING PROTEIN"/>
    <property type="match status" value="1"/>
</dbReference>
<dbReference type="InterPro" id="IPR001466">
    <property type="entry name" value="Beta-lactam-related"/>
</dbReference>
<feature type="signal peptide" evidence="1">
    <location>
        <begin position="1"/>
        <end position="29"/>
    </location>
</feature>
<evidence type="ECO:0000256" key="1">
    <source>
        <dbReference type="SAM" id="SignalP"/>
    </source>
</evidence>
<dbReference type="PANTHER" id="PTHR46825">
    <property type="entry name" value="D-ALANYL-D-ALANINE-CARBOXYPEPTIDASE/ENDOPEPTIDASE AMPH"/>
    <property type="match status" value="1"/>
</dbReference>
<evidence type="ECO:0000259" key="2">
    <source>
        <dbReference type="Pfam" id="PF00144"/>
    </source>
</evidence>
<dbReference type="RefSeq" id="WP_354696589.1">
    <property type="nucleotide sequence ID" value="NZ_JAZHOG010000012.1"/>
</dbReference>
<keyword evidence="4" id="KW-1185">Reference proteome</keyword>
<feature type="domain" description="Beta-lactamase-related" evidence="2">
    <location>
        <begin position="51"/>
        <end position="363"/>
    </location>
</feature>
<dbReference type="GO" id="GO:0016787">
    <property type="term" value="F:hydrolase activity"/>
    <property type="evidence" value="ECO:0007669"/>
    <property type="project" value="UniProtKB-KW"/>
</dbReference>
<dbReference type="Pfam" id="PF00144">
    <property type="entry name" value="Beta-lactamase"/>
    <property type="match status" value="1"/>
</dbReference>
<protein>
    <submittedName>
        <fullName evidence="3">Serine hydrolase domain-containing protein</fullName>
        <ecNumber evidence="3">3.1.1.103</ecNumber>
    </submittedName>
</protein>
<feature type="chain" id="PRO_5043824517" evidence="1">
    <location>
        <begin position="30"/>
        <end position="379"/>
    </location>
</feature>
<sequence>MNRKAGNHITAIRLCAVLLLVSLTLPVGADSGQQAVDRIGQIMSARYPPGEPGAALLVARDDEVVFRGAFGLASMELGVPVTPEMVFGLASITKLFTALGAMMLVEEGALELDDEVVEFLPELEKTKGVTIAHLLSHTSGMTGPVSEIPGYPADNFHRAITSRELIESYAPYELKFQPGTQFQYSNEGVATLARIIEIVSGQTWEEFLQERIFRPVGMTSTHYAGHDRIIPMSVTGYTEHEEEWKRARYTSFTRGFGMGALFSNVDDLYAWYEALLSGRLVSTETLAAMLTPYPLTGGGHSRHGLGFVVTFANGHKLVGHGGSHIGWSTFLMFVPDEKIFITVLTNSSSDNGRARRDALDILRVLLAPPRTGSGPDPRP</sequence>
<reference evidence="3 4" key="1">
    <citation type="submission" date="2024-02" db="EMBL/GenBank/DDBJ databases">
        <title>A novel Wenzhouxiangellaceae bacterium, isolated from coastal sediments.</title>
        <authorList>
            <person name="Du Z.-J."/>
            <person name="Ye Y.-Q."/>
            <person name="Zhang X.-Y."/>
        </authorList>
    </citation>
    <scope>NUCLEOTIDE SEQUENCE [LARGE SCALE GENOMIC DNA]</scope>
    <source>
        <strain evidence="3 4">CH-27</strain>
    </source>
</reference>
<gene>
    <name evidence="3" type="ORF">V3330_16655</name>
</gene>
<keyword evidence="1" id="KW-0732">Signal</keyword>
<dbReference type="AlphaFoldDB" id="A0AAW9R8Q9"/>
<keyword evidence="3" id="KW-0378">Hydrolase</keyword>
<evidence type="ECO:0000313" key="4">
    <source>
        <dbReference type="Proteomes" id="UP001359886"/>
    </source>
</evidence>
<proteinExistence type="predicted"/>
<dbReference type="SUPFAM" id="SSF56601">
    <property type="entry name" value="beta-lactamase/transpeptidase-like"/>
    <property type="match status" value="1"/>
</dbReference>
<dbReference type="Proteomes" id="UP001359886">
    <property type="component" value="Unassembled WGS sequence"/>
</dbReference>
<dbReference type="InterPro" id="IPR012338">
    <property type="entry name" value="Beta-lactam/transpept-like"/>
</dbReference>